<keyword evidence="2" id="KW-1185">Reference proteome</keyword>
<sequence length="300" mass="35355">MNEINIFINAFGLIGDNYEEKEVLHEKILTKDLSDNHLNETDLKQILETIITSIKEIKLLYPDEQTNITPHNCNRLDSIKFEIKFIDNTNTSITLEEPSFFELAAKHESLTSLIIEYCKTTDNGEDGNRLIIRNEYDQGPPAGTHAILSLVHQNKKWIPYYIQFLRTNDLEHEIEQIWDIEAILKKYGWCVETHKLAIARNISCCGQAGKEQFDRFIENGLEKSLNNKRSRDIFLESILNEFQEWKSFHFRLKDGSFEYYKKYIISYVQHFEKLLTKSEITSIESFLLQKWDDYNKTIII</sequence>
<proteinExistence type="predicted"/>
<reference evidence="1 2" key="1">
    <citation type="submission" date="2019-09" db="EMBL/GenBank/DDBJ databases">
        <authorList>
            <person name="Cao W.R."/>
        </authorList>
    </citation>
    <scope>NUCLEOTIDE SEQUENCE [LARGE SCALE GENOMIC DNA]</scope>
    <source>
        <strain evidence="2">a4</strain>
    </source>
</reference>
<evidence type="ECO:0000313" key="1">
    <source>
        <dbReference type="EMBL" id="KAB1158312.1"/>
    </source>
</evidence>
<protein>
    <submittedName>
        <fullName evidence="1">Uncharacterized protein</fullName>
    </submittedName>
</protein>
<accession>A0A7J5AL29</accession>
<gene>
    <name evidence="1" type="ORF">F7018_08995</name>
</gene>
<evidence type="ECO:0000313" key="2">
    <source>
        <dbReference type="Proteomes" id="UP000467305"/>
    </source>
</evidence>
<dbReference type="Proteomes" id="UP000467305">
    <property type="component" value="Unassembled WGS sequence"/>
</dbReference>
<dbReference type="EMBL" id="WAAU01000013">
    <property type="protein sequence ID" value="KAB1158312.1"/>
    <property type="molecule type" value="Genomic_DNA"/>
</dbReference>
<comment type="caution">
    <text evidence="1">The sequence shown here is derived from an EMBL/GenBank/DDBJ whole genome shotgun (WGS) entry which is preliminary data.</text>
</comment>
<dbReference type="OrthoDB" id="6058254at2"/>
<organism evidence="1 2">
    <name type="scientific">Tenacibaculum aiptasiae</name>
    <dbReference type="NCBI Taxonomy" id="426481"/>
    <lineage>
        <taxon>Bacteria</taxon>
        <taxon>Pseudomonadati</taxon>
        <taxon>Bacteroidota</taxon>
        <taxon>Flavobacteriia</taxon>
        <taxon>Flavobacteriales</taxon>
        <taxon>Flavobacteriaceae</taxon>
        <taxon>Tenacibaculum</taxon>
    </lineage>
</organism>
<dbReference type="AlphaFoldDB" id="A0A7J5AL29"/>
<name>A0A7J5AL29_9FLAO</name>
<dbReference type="RefSeq" id="WP_150899728.1">
    <property type="nucleotide sequence ID" value="NZ_WAAU01000013.1"/>
</dbReference>